<name>A0A2S2QYD3_9HEMI</name>
<keyword evidence="2" id="KW-0808">Transferase</keyword>
<protein>
    <submittedName>
        <fullName evidence="2">Putative RNA-directed DNA polymerase</fullName>
    </submittedName>
</protein>
<feature type="domain" description="Reverse transcriptase" evidence="1">
    <location>
        <begin position="1"/>
        <end position="83"/>
    </location>
</feature>
<keyword evidence="2" id="KW-0548">Nucleotidyltransferase</keyword>
<evidence type="ECO:0000313" key="2">
    <source>
        <dbReference type="EMBL" id="MBY82735.1"/>
    </source>
</evidence>
<dbReference type="PANTHER" id="PTHR47027:SF20">
    <property type="entry name" value="REVERSE TRANSCRIPTASE-LIKE PROTEIN WITH RNA-DIRECTED DNA POLYMERASE DOMAIN"/>
    <property type="match status" value="1"/>
</dbReference>
<sequence>MVADYADDKAILSTHSNPVLALQNLQSHLPLMKDWYTNWKFKINQAKSIHTTFTLKLTPSNVVFIYGTQIPNAQNTKYLGLTLDKRLTWARHIKSKRINLNQRLRLLKNLIYDNRYTHTSTKLLIYKSLLKPMWTYGLQLWGNAKKSNLNKIQTFQNLVLRKLLNAPPYVSNHTIHSDLKMPLAHDEAKIYYKRFHHHLLSHPNLLVRNLSTPTIPGNPPRRLKHKWCSDLLI</sequence>
<dbReference type="EMBL" id="GGMS01013532">
    <property type="protein sequence ID" value="MBY82735.1"/>
    <property type="molecule type" value="Transcribed_RNA"/>
</dbReference>
<gene>
    <name evidence="2" type="primary">RTase_26</name>
    <name evidence="2" type="ORF">g.127640</name>
</gene>
<dbReference type="GO" id="GO:0003964">
    <property type="term" value="F:RNA-directed DNA polymerase activity"/>
    <property type="evidence" value="ECO:0007669"/>
    <property type="project" value="UniProtKB-KW"/>
</dbReference>
<dbReference type="AlphaFoldDB" id="A0A2S2QYD3"/>
<evidence type="ECO:0000259" key="1">
    <source>
        <dbReference type="PROSITE" id="PS50878"/>
    </source>
</evidence>
<organism evidence="2">
    <name type="scientific">Sipha flava</name>
    <name type="common">yellow sugarcane aphid</name>
    <dbReference type="NCBI Taxonomy" id="143950"/>
    <lineage>
        <taxon>Eukaryota</taxon>
        <taxon>Metazoa</taxon>
        <taxon>Ecdysozoa</taxon>
        <taxon>Arthropoda</taxon>
        <taxon>Hexapoda</taxon>
        <taxon>Insecta</taxon>
        <taxon>Pterygota</taxon>
        <taxon>Neoptera</taxon>
        <taxon>Paraneoptera</taxon>
        <taxon>Hemiptera</taxon>
        <taxon>Sternorrhyncha</taxon>
        <taxon>Aphidomorpha</taxon>
        <taxon>Aphidoidea</taxon>
        <taxon>Aphididae</taxon>
        <taxon>Sipha</taxon>
    </lineage>
</organism>
<dbReference type="InterPro" id="IPR000477">
    <property type="entry name" value="RT_dom"/>
</dbReference>
<dbReference type="PROSITE" id="PS50878">
    <property type="entry name" value="RT_POL"/>
    <property type="match status" value="1"/>
</dbReference>
<proteinExistence type="predicted"/>
<accession>A0A2S2QYD3</accession>
<reference evidence="2" key="1">
    <citation type="submission" date="2018-04" db="EMBL/GenBank/DDBJ databases">
        <title>Transcriptome assembly of Sipha flava.</title>
        <authorList>
            <person name="Scully E.D."/>
            <person name="Geib S.M."/>
            <person name="Palmer N.A."/>
            <person name="Koch K."/>
            <person name="Bradshaw J."/>
            <person name="Heng-Moss T."/>
            <person name="Sarath G."/>
        </authorList>
    </citation>
    <scope>NUCLEOTIDE SEQUENCE</scope>
</reference>
<keyword evidence="2" id="KW-0695">RNA-directed DNA polymerase</keyword>
<dbReference type="PANTHER" id="PTHR47027">
    <property type="entry name" value="REVERSE TRANSCRIPTASE DOMAIN-CONTAINING PROTEIN"/>
    <property type="match status" value="1"/>
</dbReference>